<feature type="chain" id="PRO_5029796779" evidence="2">
    <location>
        <begin position="22"/>
        <end position="228"/>
    </location>
</feature>
<dbReference type="Pfam" id="PF04832">
    <property type="entry name" value="SOUL"/>
    <property type="match status" value="2"/>
</dbReference>
<comment type="caution">
    <text evidence="3">The sequence shown here is derived from an EMBL/GenBank/DDBJ whole genome shotgun (WGS) entry which is preliminary data.</text>
</comment>
<protein>
    <submittedName>
        <fullName evidence="3">Uncharacterized protein</fullName>
    </submittedName>
</protein>
<keyword evidence="2" id="KW-0732">Signal</keyword>
<reference evidence="3 4" key="1">
    <citation type="submission" date="2019-07" db="EMBL/GenBank/DDBJ databases">
        <title>De Novo Assembly of kiwifruit Actinidia rufa.</title>
        <authorList>
            <person name="Sugita-Konishi S."/>
            <person name="Sato K."/>
            <person name="Mori E."/>
            <person name="Abe Y."/>
            <person name="Kisaki G."/>
            <person name="Hamano K."/>
            <person name="Suezawa K."/>
            <person name="Otani M."/>
            <person name="Fukuda T."/>
            <person name="Manabe T."/>
            <person name="Gomi K."/>
            <person name="Tabuchi M."/>
            <person name="Akimitsu K."/>
            <person name="Kataoka I."/>
        </authorList>
    </citation>
    <scope>NUCLEOTIDE SEQUENCE [LARGE SCALE GENOMIC DNA]</scope>
    <source>
        <strain evidence="4">cv. Fuchu</strain>
    </source>
</reference>
<dbReference type="SUPFAM" id="SSF55136">
    <property type="entry name" value="Probable bacterial effector-binding domain"/>
    <property type="match status" value="2"/>
</dbReference>
<organism evidence="3 4">
    <name type="scientific">Actinidia rufa</name>
    <dbReference type="NCBI Taxonomy" id="165716"/>
    <lineage>
        <taxon>Eukaryota</taxon>
        <taxon>Viridiplantae</taxon>
        <taxon>Streptophyta</taxon>
        <taxon>Embryophyta</taxon>
        <taxon>Tracheophyta</taxon>
        <taxon>Spermatophyta</taxon>
        <taxon>Magnoliopsida</taxon>
        <taxon>eudicotyledons</taxon>
        <taxon>Gunneridae</taxon>
        <taxon>Pentapetalae</taxon>
        <taxon>asterids</taxon>
        <taxon>Ericales</taxon>
        <taxon>Actinidiaceae</taxon>
        <taxon>Actinidia</taxon>
    </lineage>
</organism>
<feature type="signal peptide" evidence="2">
    <location>
        <begin position="1"/>
        <end position="21"/>
    </location>
</feature>
<evidence type="ECO:0000256" key="1">
    <source>
        <dbReference type="ARBA" id="ARBA00009817"/>
    </source>
</evidence>
<proteinExistence type="inferred from homology"/>
<dbReference type="Proteomes" id="UP000585474">
    <property type="component" value="Unassembled WGS sequence"/>
</dbReference>
<accession>A0A7J0GAN1</accession>
<dbReference type="InterPro" id="IPR011256">
    <property type="entry name" value="Reg_factor_effector_dom_sf"/>
</dbReference>
<dbReference type="AlphaFoldDB" id="A0A7J0GAN1"/>
<dbReference type="EMBL" id="BJWL01000019">
    <property type="protein sequence ID" value="GFZ07833.1"/>
    <property type="molecule type" value="Genomic_DNA"/>
</dbReference>
<dbReference type="OrthoDB" id="6424451at2759"/>
<sequence>MEKSRFMIMNLVLCLVALSKAIESPQYTAVHKESDMEIRLYRVSAWMSAPAKQISFEKATKDGFHSMAFDRLGCLNSACPDEKCGASIKVLKSISGGCSLEGFLVSGGNHQNWTIWVQHEEPMVMAAGLENRKLFQYIQGANLNWSRISMTVPVLTSIVPEAGPLHSSAYFVSLYLPFKFQSNPPVPLPELNLQPDSWPSRCIAVRKFSGFLQRTIILSKRQRSSPSV</sequence>
<evidence type="ECO:0000256" key="2">
    <source>
        <dbReference type="SAM" id="SignalP"/>
    </source>
</evidence>
<dbReference type="Gene3D" id="3.20.80.10">
    <property type="entry name" value="Regulatory factor, effector binding domain"/>
    <property type="match status" value="1"/>
</dbReference>
<evidence type="ECO:0000313" key="4">
    <source>
        <dbReference type="Proteomes" id="UP000585474"/>
    </source>
</evidence>
<keyword evidence="4" id="KW-1185">Reference proteome</keyword>
<gene>
    <name evidence="3" type="ORF">Acr_19g0007700</name>
</gene>
<comment type="similarity">
    <text evidence="1">Belongs to the HEBP family.</text>
</comment>
<evidence type="ECO:0000313" key="3">
    <source>
        <dbReference type="EMBL" id="GFZ07833.1"/>
    </source>
</evidence>
<name>A0A7J0GAN1_9ERIC</name>
<dbReference type="PANTHER" id="PTHR11220">
    <property type="entry name" value="HEME-BINDING PROTEIN-RELATED"/>
    <property type="match status" value="1"/>
</dbReference>
<dbReference type="PANTHER" id="PTHR11220:SF1">
    <property type="entry name" value="HEME-BINDING PROTEIN 2"/>
    <property type="match status" value="1"/>
</dbReference>
<dbReference type="InterPro" id="IPR006917">
    <property type="entry name" value="SOUL_heme-bd"/>
</dbReference>